<dbReference type="SUPFAM" id="SSF56219">
    <property type="entry name" value="DNase I-like"/>
    <property type="match status" value="1"/>
</dbReference>
<dbReference type="GO" id="GO:0003964">
    <property type="term" value="F:RNA-directed DNA polymerase activity"/>
    <property type="evidence" value="ECO:0007669"/>
    <property type="project" value="UniProtKB-KW"/>
</dbReference>
<sequence>MEGDVIIMGDFNEVRTKEERFGSIFNAHRAAVFNSFISPGGLVEVPPGGYSFTWSHKSASRMRKIRMWVKDKKDKALNHKKGLKNMLAEIDSSLDKGDATSDTLEELLNIMNKLTSLEKIESLELAQKAKIK</sequence>
<dbReference type="InterPro" id="IPR036691">
    <property type="entry name" value="Endo/exonu/phosph_ase_sf"/>
</dbReference>
<keyword evidence="1" id="KW-0808">Transferase</keyword>
<evidence type="ECO:0000313" key="1">
    <source>
        <dbReference type="EMBL" id="GJT68439.1"/>
    </source>
</evidence>
<protein>
    <submittedName>
        <fullName evidence="1">RNA-directed DNA polymerase, eukaryota</fullName>
    </submittedName>
</protein>
<dbReference type="Proteomes" id="UP001151760">
    <property type="component" value="Unassembled WGS sequence"/>
</dbReference>
<reference evidence="1" key="1">
    <citation type="journal article" date="2022" name="Int. J. Mol. Sci.">
        <title>Draft Genome of Tanacetum Coccineum: Genomic Comparison of Closely Related Tanacetum-Family Plants.</title>
        <authorList>
            <person name="Yamashiro T."/>
            <person name="Shiraishi A."/>
            <person name="Nakayama K."/>
            <person name="Satake H."/>
        </authorList>
    </citation>
    <scope>NUCLEOTIDE SEQUENCE</scope>
</reference>
<keyword evidence="2" id="KW-1185">Reference proteome</keyword>
<dbReference type="Gene3D" id="3.60.10.10">
    <property type="entry name" value="Endonuclease/exonuclease/phosphatase"/>
    <property type="match status" value="1"/>
</dbReference>
<gene>
    <name evidence="1" type="ORF">Tco_1019919</name>
</gene>
<comment type="caution">
    <text evidence="1">The sequence shown here is derived from an EMBL/GenBank/DDBJ whole genome shotgun (WGS) entry which is preliminary data.</text>
</comment>
<proteinExistence type="predicted"/>
<accession>A0ABQ5FYP4</accession>
<dbReference type="EMBL" id="BQNB010017899">
    <property type="protein sequence ID" value="GJT68439.1"/>
    <property type="molecule type" value="Genomic_DNA"/>
</dbReference>
<organism evidence="1 2">
    <name type="scientific">Tanacetum coccineum</name>
    <dbReference type="NCBI Taxonomy" id="301880"/>
    <lineage>
        <taxon>Eukaryota</taxon>
        <taxon>Viridiplantae</taxon>
        <taxon>Streptophyta</taxon>
        <taxon>Embryophyta</taxon>
        <taxon>Tracheophyta</taxon>
        <taxon>Spermatophyta</taxon>
        <taxon>Magnoliopsida</taxon>
        <taxon>eudicotyledons</taxon>
        <taxon>Gunneridae</taxon>
        <taxon>Pentapetalae</taxon>
        <taxon>asterids</taxon>
        <taxon>campanulids</taxon>
        <taxon>Asterales</taxon>
        <taxon>Asteraceae</taxon>
        <taxon>Asteroideae</taxon>
        <taxon>Anthemideae</taxon>
        <taxon>Anthemidinae</taxon>
        <taxon>Tanacetum</taxon>
    </lineage>
</organism>
<keyword evidence="1" id="KW-0695">RNA-directed DNA polymerase</keyword>
<evidence type="ECO:0000313" key="2">
    <source>
        <dbReference type="Proteomes" id="UP001151760"/>
    </source>
</evidence>
<name>A0ABQ5FYP4_9ASTR</name>
<reference evidence="1" key="2">
    <citation type="submission" date="2022-01" db="EMBL/GenBank/DDBJ databases">
        <authorList>
            <person name="Yamashiro T."/>
            <person name="Shiraishi A."/>
            <person name="Satake H."/>
            <person name="Nakayama K."/>
        </authorList>
    </citation>
    <scope>NUCLEOTIDE SEQUENCE</scope>
</reference>
<keyword evidence="1" id="KW-0548">Nucleotidyltransferase</keyword>